<dbReference type="InterPro" id="IPR036457">
    <property type="entry name" value="PPM-type-like_dom_sf"/>
</dbReference>
<dbReference type="EMBL" id="OX459122">
    <property type="protein sequence ID" value="CAI9105781.1"/>
    <property type="molecule type" value="Genomic_DNA"/>
</dbReference>
<feature type="domain" description="PPM-type phosphatase" evidence="1">
    <location>
        <begin position="40"/>
        <end position="173"/>
    </location>
</feature>
<dbReference type="GO" id="GO:0004722">
    <property type="term" value="F:protein serine/threonine phosphatase activity"/>
    <property type="evidence" value="ECO:0007669"/>
    <property type="project" value="InterPro"/>
</dbReference>
<reference evidence="2" key="1">
    <citation type="submission" date="2023-03" db="EMBL/GenBank/DDBJ databases">
        <authorList>
            <person name="Julca I."/>
        </authorList>
    </citation>
    <scope>NUCLEOTIDE SEQUENCE</scope>
</reference>
<dbReference type="PANTHER" id="PTHR47992">
    <property type="entry name" value="PROTEIN PHOSPHATASE"/>
    <property type="match status" value="1"/>
</dbReference>
<sequence>MARFVNKVASSVRTAMRNPLIREKEATIWNQDLMEVSCGQISMAVVKGNDSLEDMSRVEDDRIHATFIGVYDGYGRDVASKFVARMLIQNLRDLIQEHGGMSQELLTQVFANAENNMRSIVVNSYPFEPAFAVSGTCCLVGVIWGDVLFLAHVGNSRAVMGLRSPQGRSIIPA</sequence>
<accession>A0AAV1DEE2</accession>
<name>A0AAV1DEE2_OLDCO</name>
<dbReference type="Pfam" id="PF00481">
    <property type="entry name" value="PP2C"/>
    <property type="match status" value="1"/>
</dbReference>
<evidence type="ECO:0000259" key="1">
    <source>
        <dbReference type="PROSITE" id="PS51746"/>
    </source>
</evidence>
<proteinExistence type="predicted"/>
<evidence type="ECO:0000313" key="2">
    <source>
        <dbReference type="EMBL" id="CAI9105781.1"/>
    </source>
</evidence>
<protein>
    <submittedName>
        <fullName evidence="2">OLC1v1004795C1</fullName>
    </submittedName>
</protein>
<dbReference type="AlphaFoldDB" id="A0AAV1DEE2"/>
<organism evidence="2 3">
    <name type="scientific">Oldenlandia corymbosa var. corymbosa</name>
    <dbReference type="NCBI Taxonomy" id="529605"/>
    <lineage>
        <taxon>Eukaryota</taxon>
        <taxon>Viridiplantae</taxon>
        <taxon>Streptophyta</taxon>
        <taxon>Embryophyta</taxon>
        <taxon>Tracheophyta</taxon>
        <taxon>Spermatophyta</taxon>
        <taxon>Magnoliopsida</taxon>
        <taxon>eudicotyledons</taxon>
        <taxon>Gunneridae</taxon>
        <taxon>Pentapetalae</taxon>
        <taxon>asterids</taxon>
        <taxon>lamiids</taxon>
        <taxon>Gentianales</taxon>
        <taxon>Rubiaceae</taxon>
        <taxon>Rubioideae</taxon>
        <taxon>Spermacoceae</taxon>
        <taxon>Hedyotis-Oldenlandia complex</taxon>
        <taxon>Oldenlandia</taxon>
    </lineage>
</organism>
<dbReference type="SUPFAM" id="SSF81606">
    <property type="entry name" value="PP2C-like"/>
    <property type="match status" value="1"/>
</dbReference>
<dbReference type="InterPro" id="IPR001932">
    <property type="entry name" value="PPM-type_phosphatase-like_dom"/>
</dbReference>
<dbReference type="InterPro" id="IPR015655">
    <property type="entry name" value="PP2C"/>
</dbReference>
<gene>
    <name evidence="2" type="ORF">OLC1_LOCUS14404</name>
</gene>
<dbReference type="PROSITE" id="PS51746">
    <property type="entry name" value="PPM_2"/>
    <property type="match status" value="1"/>
</dbReference>
<dbReference type="Gene3D" id="3.60.40.10">
    <property type="entry name" value="PPM-type phosphatase domain"/>
    <property type="match status" value="1"/>
</dbReference>
<keyword evidence="3" id="KW-1185">Reference proteome</keyword>
<dbReference type="Proteomes" id="UP001161247">
    <property type="component" value="Chromosome 5"/>
</dbReference>
<evidence type="ECO:0000313" key="3">
    <source>
        <dbReference type="Proteomes" id="UP001161247"/>
    </source>
</evidence>